<keyword evidence="2" id="KW-0808">Transferase</keyword>
<evidence type="ECO:0000259" key="1">
    <source>
        <dbReference type="PROSITE" id="PS51186"/>
    </source>
</evidence>
<dbReference type="SUPFAM" id="SSF55729">
    <property type="entry name" value="Acyl-CoA N-acyltransferases (Nat)"/>
    <property type="match status" value="1"/>
</dbReference>
<reference evidence="3" key="1">
    <citation type="journal article" date="2019" name="Int. J. Syst. Evol. Microbiol.">
        <title>The Global Catalogue of Microorganisms (GCM) 10K type strain sequencing project: providing services to taxonomists for standard genome sequencing and annotation.</title>
        <authorList>
            <consortium name="The Broad Institute Genomics Platform"/>
            <consortium name="The Broad Institute Genome Sequencing Center for Infectious Disease"/>
            <person name="Wu L."/>
            <person name="Ma J."/>
        </authorList>
    </citation>
    <scope>NUCLEOTIDE SEQUENCE [LARGE SCALE GENOMIC DNA]</scope>
    <source>
        <strain evidence="3">CCUG 55995</strain>
    </source>
</reference>
<organism evidence="2 3">
    <name type="scientific">Deinococcus hohokamensis</name>
    <dbReference type="NCBI Taxonomy" id="309883"/>
    <lineage>
        <taxon>Bacteria</taxon>
        <taxon>Thermotogati</taxon>
        <taxon>Deinococcota</taxon>
        <taxon>Deinococci</taxon>
        <taxon>Deinococcales</taxon>
        <taxon>Deinococcaceae</taxon>
        <taxon>Deinococcus</taxon>
    </lineage>
</organism>
<dbReference type="Gene3D" id="3.40.630.30">
    <property type="match status" value="1"/>
</dbReference>
<accession>A0ABV9I7L8</accession>
<dbReference type="PROSITE" id="PS51186">
    <property type="entry name" value="GNAT"/>
    <property type="match status" value="1"/>
</dbReference>
<dbReference type="CDD" id="cd04301">
    <property type="entry name" value="NAT_SF"/>
    <property type="match status" value="1"/>
</dbReference>
<keyword evidence="2" id="KW-0012">Acyltransferase</keyword>
<dbReference type="InterPro" id="IPR000182">
    <property type="entry name" value="GNAT_dom"/>
</dbReference>
<sequence>MALPERANGTDLYVLALPAAGDPVPNAWTLRTLADFPDTPDTRTRLYALVRQGVLDSPGSDGDFPDQAGFDAWIFGPSYWAEADTQVLALDGDTWVGLSSLRRTDEPGVSSFGLTVVQPSHRGQGVALAVKRRALELAAARGDRQVRTEVHPENAGMRAVNARLGFTRAPTAAQRSALQDLADDLQN</sequence>
<protein>
    <submittedName>
        <fullName evidence="2">GNAT family N-acetyltransferase</fullName>
        <ecNumber evidence="2">2.3.-.-</ecNumber>
    </submittedName>
</protein>
<name>A0ABV9I7L8_9DEIO</name>
<dbReference type="Pfam" id="PF00583">
    <property type="entry name" value="Acetyltransf_1"/>
    <property type="match status" value="1"/>
</dbReference>
<dbReference type="InterPro" id="IPR016181">
    <property type="entry name" value="Acyl_CoA_acyltransferase"/>
</dbReference>
<proteinExistence type="predicted"/>
<dbReference type="RefSeq" id="WP_380060725.1">
    <property type="nucleotide sequence ID" value="NZ_JBHSEI010000002.1"/>
</dbReference>
<feature type="domain" description="N-acetyltransferase" evidence="1">
    <location>
        <begin position="42"/>
        <end position="187"/>
    </location>
</feature>
<dbReference type="GO" id="GO:0016746">
    <property type="term" value="F:acyltransferase activity"/>
    <property type="evidence" value="ECO:0007669"/>
    <property type="project" value="UniProtKB-KW"/>
</dbReference>
<dbReference type="EC" id="2.3.-.-" evidence="2"/>
<gene>
    <name evidence="2" type="ORF">ACFO0D_04960</name>
</gene>
<keyword evidence="3" id="KW-1185">Reference proteome</keyword>
<dbReference type="EMBL" id="JBHSEI010000002">
    <property type="protein sequence ID" value="MFC4637690.1"/>
    <property type="molecule type" value="Genomic_DNA"/>
</dbReference>
<comment type="caution">
    <text evidence="2">The sequence shown here is derived from an EMBL/GenBank/DDBJ whole genome shotgun (WGS) entry which is preliminary data.</text>
</comment>
<evidence type="ECO:0000313" key="2">
    <source>
        <dbReference type="EMBL" id="MFC4637690.1"/>
    </source>
</evidence>
<evidence type="ECO:0000313" key="3">
    <source>
        <dbReference type="Proteomes" id="UP001595952"/>
    </source>
</evidence>
<dbReference type="Proteomes" id="UP001595952">
    <property type="component" value="Unassembled WGS sequence"/>
</dbReference>